<protein>
    <submittedName>
        <fullName evidence="5">AsnC family transcriptional regulator</fullName>
    </submittedName>
</protein>
<reference evidence="5 6" key="1">
    <citation type="journal article" date="2014" name="Int. J. Syst. Evol. Microbiol.">
        <title>Complete genome sequence of Corynebacterium casei LMG S-19264T (=DSM 44701T), isolated from a smear-ripened cheese.</title>
        <authorList>
            <consortium name="US DOE Joint Genome Institute (JGI-PGF)"/>
            <person name="Walter F."/>
            <person name="Albersmeier A."/>
            <person name="Kalinowski J."/>
            <person name="Ruckert C."/>
        </authorList>
    </citation>
    <scope>NUCLEOTIDE SEQUENCE [LARGE SCALE GENOMIC DNA]</scope>
    <source>
        <strain evidence="5 6">NBRC 110095</strain>
    </source>
</reference>
<evidence type="ECO:0000256" key="1">
    <source>
        <dbReference type="ARBA" id="ARBA00023015"/>
    </source>
</evidence>
<dbReference type="InterPro" id="IPR019887">
    <property type="entry name" value="Tscrpt_reg_AsnC/Lrp_C"/>
</dbReference>
<comment type="caution">
    <text evidence="5">The sequence shown here is derived from an EMBL/GenBank/DDBJ whole genome shotgun (WGS) entry which is preliminary data.</text>
</comment>
<dbReference type="PANTHER" id="PTHR30154:SF53">
    <property type="entry name" value="HTH-TYPE TRANSCRIPTIONAL REGULATOR LRPC"/>
    <property type="match status" value="1"/>
</dbReference>
<keyword evidence="2" id="KW-0238">DNA-binding</keyword>
<dbReference type="InterPro" id="IPR011008">
    <property type="entry name" value="Dimeric_a/b-barrel"/>
</dbReference>
<evidence type="ECO:0000313" key="6">
    <source>
        <dbReference type="Proteomes" id="UP001156870"/>
    </source>
</evidence>
<dbReference type="SUPFAM" id="SSF46785">
    <property type="entry name" value="Winged helix' DNA-binding domain"/>
    <property type="match status" value="1"/>
</dbReference>
<accession>A0AA37T2E3</accession>
<evidence type="ECO:0000256" key="2">
    <source>
        <dbReference type="ARBA" id="ARBA00023125"/>
    </source>
</evidence>
<proteinExistence type="predicted"/>
<dbReference type="AlphaFoldDB" id="A0AA37T2E3"/>
<dbReference type="EMBL" id="BSPD01000020">
    <property type="protein sequence ID" value="GLS24864.1"/>
    <property type="molecule type" value="Genomic_DNA"/>
</dbReference>
<dbReference type="Gene3D" id="3.30.70.920">
    <property type="match status" value="1"/>
</dbReference>
<feature type="domain" description="HTH asnC-type" evidence="4">
    <location>
        <begin position="5"/>
        <end position="88"/>
    </location>
</feature>
<dbReference type="InterPro" id="IPR036390">
    <property type="entry name" value="WH_DNA-bd_sf"/>
</dbReference>
<dbReference type="InterPro" id="IPR000485">
    <property type="entry name" value="AsnC-type_HTH_dom"/>
</dbReference>
<dbReference type="PRINTS" id="PR00033">
    <property type="entry name" value="HTHASNC"/>
</dbReference>
<dbReference type="Pfam" id="PF01037">
    <property type="entry name" value="AsnC_trans_reg"/>
    <property type="match status" value="1"/>
</dbReference>
<dbReference type="SUPFAM" id="SSF54909">
    <property type="entry name" value="Dimeric alpha+beta barrel"/>
    <property type="match status" value="1"/>
</dbReference>
<dbReference type="InterPro" id="IPR019888">
    <property type="entry name" value="Tscrpt_reg_AsnC-like"/>
</dbReference>
<gene>
    <name evidence="5" type="ORF">GCM10007877_05780</name>
</gene>
<dbReference type="GO" id="GO:0043565">
    <property type="term" value="F:sequence-specific DNA binding"/>
    <property type="evidence" value="ECO:0007669"/>
    <property type="project" value="InterPro"/>
</dbReference>
<name>A0AA37T2E3_9GAMM</name>
<keyword evidence="3" id="KW-0804">Transcription</keyword>
<evidence type="ECO:0000313" key="5">
    <source>
        <dbReference type="EMBL" id="GLS24864.1"/>
    </source>
</evidence>
<dbReference type="PANTHER" id="PTHR30154">
    <property type="entry name" value="LEUCINE-RESPONSIVE REGULATORY PROTEIN"/>
    <property type="match status" value="1"/>
</dbReference>
<dbReference type="Gene3D" id="1.10.10.10">
    <property type="entry name" value="Winged helix-like DNA-binding domain superfamily/Winged helix DNA-binding domain"/>
    <property type="match status" value="1"/>
</dbReference>
<dbReference type="RefSeq" id="WP_232592314.1">
    <property type="nucleotide sequence ID" value="NZ_BSPD01000020.1"/>
</dbReference>
<sequence>MSRFLDTKDEALLTLLRQNARESTSELARQLKLSRTTVKERIDRLVSRGIIHGFTVKFNEDYTQSLIRAHVLMSVRANQNTAAVKGLEKISRIQSLYAVNGTYDLIALVEATSTGELDQTLDQIGNVTGVEKTVSSILLSTKLER</sequence>
<dbReference type="GO" id="GO:0005829">
    <property type="term" value="C:cytosol"/>
    <property type="evidence" value="ECO:0007669"/>
    <property type="project" value="TreeGrafter"/>
</dbReference>
<dbReference type="PROSITE" id="PS50956">
    <property type="entry name" value="HTH_ASNC_2"/>
    <property type="match status" value="1"/>
</dbReference>
<evidence type="ECO:0000256" key="3">
    <source>
        <dbReference type="ARBA" id="ARBA00023163"/>
    </source>
</evidence>
<dbReference type="InterPro" id="IPR036388">
    <property type="entry name" value="WH-like_DNA-bd_sf"/>
</dbReference>
<organism evidence="5 6">
    <name type="scientific">Marinibactrum halimedae</name>
    <dbReference type="NCBI Taxonomy" id="1444977"/>
    <lineage>
        <taxon>Bacteria</taxon>
        <taxon>Pseudomonadati</taxon>
        <taxon>Pseudomonadota</taxon>
        <taxon>Gammaproteobacteria</taxon>
        <taxon>Cellvibrionales</taxon>
        <taxon>Cellvibrionaceae</taxon>
        <taxon>Marinibactrum</taxon>
    </lineage>
</organism>
<dbReference type="SMART" id="SM00344">
    <property type="entry name" value="HTH_ASNC"/>
    <property type="match status" value="1"/>
</dbReference>
<keyword evidence="1" id="KW-0805">Transcription regulation</keyword>
<dbReference type="Proteomes" id="UP001156870">
    <property type="component" value="Unassembled WGS sequence"/>
</dbReference>
<keyword evidence="6" id="KW-1185">Reference proteome</keyword>
<evidence type="ECO:0000259" key="4">
    <source>
        <dbReference type="PROSITE" id="PS50956"/>
    </source>
</evidence>
<dbReference type="Pfam" id="PF13404">
    <property type="entry name" value="HTH_AsnC-type"/>
    <property type="match status" value="1"/>
</dbReference>
<dbReference type="GO" id="GO:0043200">
    <property type="term" value="P:response to amino acid"/>
    <property type="evidence" value="ECO:0007669"/>
    <property type="project" value="TreeGrafter"/>
</dbReference>